<dbReference type="Gene3D" id="3.30.200.20">
    <property type="entry name" value="Phosphorylase Kinase, domain 1"/>
    <property type="match status" value="1"/>
</dbReference>
<keyword evidence="1" id="KW-0547">Nucleotide-binding</keyword>
<evidence type="ECO:0000259" key="2">
    <source>
        <dbReference type="PROSITE" id="PS50011"/>
    </source>
</evidence>
<proteinExistence type="predicted"/>
<dbReference type="Proteomes" id="UP001174694">
    <property type="component" value="Unassembled WGS sequence"/>
</dbReference>
<evidence type="ECO:0000256" key="1">
    <source>
        <dbReference type="PROSITE-ProRule" id="PRU10141"/>
    </source>
</evidence>
<dbReference type="SUPFAM" id="SSF56112">
    <property type="entry name" value="Protein kinase-like (PK-like)"/>
    <property type="match status" value="1"/>
</dbReference>
<dbReference type="InterPro" id="IPR011009">
    <property type="entry name" value="Kinase-like_dom_sf"/>
</dbReference>
<name>A0AA38R7Y0_9PEZI</name>
<keyword evidence="1" id="KW-0067">ATP-binding</keyword>
<dbReference type="PANTHER" id="PTHR11909">
    <property type="entry name" value="CASEIN KINASE-RELATED"/>
    <property type="match status" value="1"/>
</dbReference>
<dbReference type="GO" id="GO:0005524">
    <property type="term" value="F:ATP binding"/>
    <property type="evidence" value="ECO:0007669"/>
    <property type="project" value="UniProtKB-UniRule"/>
</dbReference>
<dbReference type="InterPro" id="IPR000719">
    <property type="entry name" value="Prot_kinase_dom"/>
</dbReference>
<dbReference type="InterPro" id="IPR017441">
    <property type="entry name" value="Protein_kinase_ATP_BS"/>
</dbReference>
<dbReference type="PROSITE" id="PS00107">
    <property type="entry name" value="PROTEIN_KINASE_ATP"/>
    <property type="match status" value="1"/>
</dbReference>
<dbReference type="AlphaFoldDB" id="A0AA38R7Y0"/>
<dbReference type="GO" id="GO:0004672">
    <property type="term" value="F:protein kinase activity"/>
    <property type="evidence" value="ECO:0007669"/>
    <property type="project" value="InterPro"/>
</dbReference>
<feature type="binding site" evidence="1">
    <location>
        <position position="80"/>
    </location>
    <ligand>
        <name>ATP</name>
        <dbReference type="ChEBI" id="CHEBI:30616"/>
    </ligand>
</feature>
<accession>A0AA38R7Y0</accession>
<organism evidence="3 4">
    <name type="scientific">Pleurostoma richardsiae</name>
    <dbReference type="NCBI Taxonomy" id="41990"/>
    <lineage>
        <taxon>Eukaryota</taxon>
        <taxon>Fungi</taxon>
        <taxon>Dikarya</taxon>
        <taxon>Ascomycota</taxon>
        <taxon>Pezizomycotina</taxon>
        <taxon>Sordariomycetes</taxon>
        <taxon>Sordariomycetidae</taxon>
        <taxon>Calosphaeriales</taxon>
        <taxon>Pleurostomataceae</taxon>
        <taxon>Pleurostoma</taxon>
    </lineage>
</organism>
<evidence type="ECO:0000313" key="4">
    <source>
        <dbReference type="Proteomes" id="UP001174694"/>
    </source>
</evidence>
<feature type="domain" description="Protein kinase" evidence="2">
    <location>
        <begin position="46"/>
        <end position="157"/>
    </location>
</feature>
<comment type="caution">
    <text evidence="3">The sequence shown here is derived from an EMBL/GenBank/DDBJ whole genome shotgun (WGS) entry which is preliminary data.</text>
</comment>
<keyword evidence="4" id="KW-1185">Reference proteome</keyword>
<evidence type="ECO:0000313" key="3">
    <source>
        <dbReference type="EMBL" id="KAJ9141817.1"/>
    </source>
</evidence>
<dbReference type="PROSITE" id="PS50011">
    <property type="entry name" value="PROTEIN_KINASE_DOM"/>
    <property type="match status" value="1"/>
</dbReference>
<dbReference type="InterPro" id="IPR050235">
    <property type="entry name" value="CK1_Ser-Thr_kinase"/>
</dbReference>
<dbReference type="EMBL" id="JANBVO010000024">
    <property type="protein sequence ID" value="KAJ9141817.1"/>
    <property type="molecule type" value="Genomic_DNA"/>
</dbReference>
<protein>
    <recommendedName>
        <fullName evidence="2">Protein kinase domain-containing protein</fullName>
    </recommendedName>
</protein>
<sequence>MSERDEEPTTASKDPPATQDELVDSLLARPANILFEQDDPTGHTVYYIGKKLGEGSFGVLYEGVKATKNDQLKPSDVAIKFEPLRIPIPLLRDEFRVYQQLAGCAGIPVAHAFRRNRLHNILIVDLLGPSLEDLFKKCGGRFTVRTVLMLAPQMVRT</sequence>
<reference evidence="3" key="1">
    <citation type="submission" date="2022-07" db="EMBL/GenBank/DDBJ databases">
        <title>Fungi with potential for degradation of polypropylene.</title>
        <authorList>
            <person name="Gostincar C."/>
        </authorList>
    </citation>
    <scope>NUCLEOTIDE SEQUENCE</scope>
    <source>
        <strain evidence="3">EXF-13308</strain>
    </source>
</reference>
<gene>
    <name evidence="3" type="ORF">NKR23_g7669</name>
</gene>